<feature type="compositionally biased region" description="Polar residues" evidence="1">
    <location>
        <begin position="81"/>
        <end position="91"/>
    </location>
</feature>
<feature type="region of interest" description="Disordered" evidence="1">
    <location>
        <begin position="55"/>
        <end position="91"/>
    </location>
</feature>
<proteinExistence type="predicted"/>
<organism evidence="2">
    <name type="scientific">Menopon gallinae</name>
    <name type="common">poultry shaft louse</name>
    <dbReference type="NCBI Taxonomy" id="328185"/>
    <lineage>
        <taxon>Eukaryota</taxon>
        <taxon>Metazoa</taxon>
        <taxon>Ecdysozoa</taxon>
        <taxon>Arthropoda</taxon>
        <taxon>Hexapoda</taxon>
        <taxon>Insecta</taxon>
        <taxon>Pterygota</taxon>
        <taxon>Neoptera</taxon>
        <taxon>Paraneoptera</taxon>
        <taxon>Psocodea</taxon>
        <taxon>Troctomorpha</taxon>
        <taxon>Phthiraptera</taxon>
        <taxon>Amblycera</taxon>
        <taxon>Menoponidae</taxon>
        <taxon>Menopon</taxon>
    </lineage>
</organism>
<name>A0AAW2ICV3_9NEOP</name>
<dbReference type="EMBL" id="JARGDH010000001">
    <property type="protein sequence ID" value="KAL0279608.1"/>
    <property type="molecule type" value="Genomic_DNA"/>
</dbReference>
<sequence length="91" mass="9759">MRARVGGRVRRRTATTDLACEALNFFTQLLQNVCVTKDEGSSTLKDILHQLNDSSSVAEDLPADRHRRSAADGVGGESAAGTATSNERTLL</sequence>
<reference evidence="2" key="1">
    <citation type="journal article" date="2024" name="Gigascience">
        <title>Chromosome-level genome of the poultry shaft louse Menopon gallinae provides insight into the host-switching and adaptive evolution of parasitic lice.</title>
        <authorList>
            <person name="Xu Y."/>
            <person name="Ma L."/>
            <person name="Liu S."/>
            <person name="Liang Y."/>
            <person name="Liu Q."/>
            <person name="He Z."/>
            <person name="Tian L."/>
            <person name="Duan Y."/>
            <person name="Cai W."/>
            <person name="Li H."/>
            <person name="Song F."/>
        </authorList>
    </citation>
    <scope>NUCLEOTIDE SEQUENCE</scope>
    <source>
        <strain evidence="2">Cailab_2023a</strain>
    </source>
</reference>
<protein>
    <recommendedName>
        <fullName evidence="3">Histone H2A</fullName>
    </recommendedName>
</protein>
<gene>
    <name evidence="2" type="ORF">PYX00_001126</name>
</gene>
<evidence type="ECO:0000313" key="2">
    <source>
        <dbReference type="EMBL" id="KAL0279608.1"/>
    </source>
</evidence>
<comment type="caution">
    <text evidence="2">The sequence shown here is derived from an EMBL/GenBank/DDBJ whole genome shotgun (WGS) entry which is preliminary data.</text>
</comment>
<accession>A0AAW2ICV3</accession>
<evidence type="ECO:0000256" key="1">
    <source>
        <dbReference type="SAM" id="MobiDB-lite"/>
    </source>
</evidence>
<dbReference type="AlphaFoldDB" id="A0AAW2ICV3"/>
<evidence type="ECO:0008006" key="3">
    <source>
        <dbReference type="Google" id="ProtNLM"/>
    </source>
</evidence>